<keyword evidence="6" id="KW-1185">Reference proteome</keyword>
<dbReference type="PANTHER" id="PTHR31109:SF2">
    <property type="entry name" value="RIBOSOME BIOGENESIS PROTEIN SLX9 HOMOLOG"/>
    <property type="match status" value="1"/>
</dbReference>
<feature type="compositionally biased region" description="Basic residues" evidence="4">
    <location>
        <begin position="164"/>
        <end position="181"/>
    </location>
</feature>
<comment type="similarity">
    <text evidence="2">Belongs to the SLX9 family.</text>
</comment>
<evidence type="ECO:0000256" key="4">
    <source>
        <dbReference type="SAM" id="MobiDB-lite"/>
    </source>
</evidence>
<dbReference type="GO" id="GO:0005730">
    <property type="term" value="C:nucleolus"/>
    <property type="evidence" value="ECO:0007669"/>
    <property type="project" value="UniProtKB-SubCell"/>
</dbReference>
<dbReference type="GO" id="GO:0000462">
    <property type="term" value="P:maturation of SSU-rRNA from tricistronic rRNA transcript (SSU-rRNA, 5.8S rRNA, LSU-rRNA)"/>
    <property type="evidence" value="ECO:0007669"/>
    <property type="project" value="InterPro"/>
</dbReference>
<evidence type="ECO:0000256" key="1">
    <source>
        <dbReference type="ARBA" id="ARBA00004604"/>
    </source>
</evidence>
<proteinExistence type="inferred from homology"/>
<dbReference type="AlphaFoldDB" id="A0A1Y1IEQ6"/>
<dbReference type="Pfam" id="PF15341">
    <property type="entry name" value="SLX9"/>
    <property type="match status" value="1"/>
</dbReference>
<dbReference type="OrthoDB" id="18703at2759"/>
<evidence type="ECO:0000313" key="5">
    <source>
        <dbReference type="EMBL" id="GAQ89380.1"/>
    </source>
</evidence>
<protein>
    <recommendedName>
        <fullName evidence="7">Ribosome biogenesis protein SLX9</fullName>
    </recommendedName>
</protein>
<accession>A0A1Y1IEQ6</accession>
<dbReference type="GO" id="GO:0030688">
    <property type="term" value="C:preribosome, small subunit precursor"/>
    <property type="evidence" value="ECO:0007669"/>
    <property type="project" value="InterPro"/>
</dbReference>
<feature type="region of interest" description="Disordered" evidence="4">
    <location>
        <begin position="98"/>
        <end position="128"/>
    </location>
</feature>
<evidence type="ECO:0000256" key="3">
    <source>
        <dbReference type="ARBA" id="ARBA00023242"/>
    </source>
</evidence>
<keyword evidence="3" id="KW-0539">Nucleus</keyword>
<dbReference type="GO" id="GO:0030686">
    <property type="term" value="C:90S preribosome"/>
    <property type="evidence" value="ECO:0007669"/>
    <property type="project" value="InterPro"/>
</dbReference>
<comment type="subcellular location">
    <subcellularLocation>
        <location evidence="1">Nucleus</location>
        <location evidence="1">Nucleolus</location>
    </subcellularLocation>
</comment>
<dbReference type="Proteomes" id="UP000054558">
    <property type="component" value="Unassembled WGS sequence"/>
</dbReference>
<dbReference type="EMBL" id="DF237465">
    <property type="protein sequence ID" value="GAQ89380.1"/>
    <property type="molecule type" value="Genomic_DNA"/>
</dbReference>
<evidence type="ECO:0000313" key="6">
    <source>
        <dbReference type="Proteomes" id="UP000054558"/>
    </source>
</evidence>
<dbReference type="InterPro" id="IPR028160">
    <property type="entry name" value="Slx9-like"/>
</dbReference>
<feature type="region of interest" description="Disordered" evidence="4">
    <location>
        <begin position="142"/>
        <end position="194"/>
    </location>
</feature>
<dbReference type="PANTHER" id="PTHR31109">
    <property type="entry name" value="PROTEIN FAM207A"/>
    <property type="match status" value="1"/>
</dbReference>
<name>A0A1Y1IEQ6_KLENI</name>
<reference evidence="5 6" key="1">
    <citation type="journal article" date="2014" name="Nat. Commun.">
        <title>Klebsormidium flaccidum genome reveals primary factors for plant terrestrial adaptation.</title>
        <authorList>
            <person name="Hori K."/>
            <person name="Maruyama F."/>
            <person name="Fujisawa T."/>
            <person name="Togashi T."/>
            <person name="Yamamoto N."/>
            <person name="Seo M."/>
            <person name="Sato S."/>
            <person name="Yamada T."/>
            <person name="Mori H."/>
            <person name="Tajima N."/>
            <person name="Moriyama T."/>
            <person name="Ikeuchi M."/>
            <person name="Watanabe M."/>
            <person name="Wada H."/>
            <person name="Kobayashi K."/>
            <person name="Saito M."/>
            <person name="Masuda T."/>
            <person name="Sasaki-Sekimoto Y."/>
            <person name="Mashiguchi K."/>
            <person name="Awai K."/>
            <person name="Shimojima M."/>
            <person name="Masuda S."/>
            <person name="Iwai M."/>
            <person name="Nobusawa T."/>
            <person name="Narise T."/>
            <person name="Kondo S."/>
            <person name="Saito H."/>
            <person name="Sato R."/>
            <person name="Murakawa M."/>
            <person name="Ihara Y."/>
            <person name="Oshima-Yamada Y."/>
            <person name="Ohtaka K."/>
            <person name="Satoh M."/>
            <person name="Sonobe K."/>
            <person name="Ishii M."/>
            <person name="Ohtani R."/>
            <person name="Kanamori-Sato M."/>
            <person name="Honoki R."/>
            <person name="Miyazaki D."/>
            <person name="Mochizuki H."/>
            <person name="Umetsu J."/>
            <person name="Higashi K."/>
            <person name="Shibata D."/>
            <person name="Kamiya Y."/>
            <person name="Sato N."/>
            <person name="Nakamura Y."/>
            <person name="Tabata S."/>
            <person name="Ida S."/>
            <person name="Kurokawa K."/>
            <person name="Ohta H."/>
        </authorList>
    </citation>
    <scope>NUCLEOTIDE SEQUENCE [LARGE SCALE GENOMIC DNA]</scope>
    <source>
        <strain evidence="5 6">NIES-2285</strain>
    </source>
</reference>
<gene>
    <name evidence="5" type="ORF">KFL_005160020</name>
</gene>
<dbReference type="STRING" id="105231.A0A1Y1IEQ6"/>
<sequence>TEAYNAQVKKKTARQKVKTKLGSQSAVDDGEAAINGDEEVSLPAGKSAQRRLAKKLKFHKNLVSTKKALSATRTLQKPKKRKGRSLGLALENLSTLVNDLPAGPSKQQSRQPKILRSKARQDITTQESKQLAAVLDHPTFKANPFEAIRQHLTNTVPPPPPAPKPKRPTGAKRKRDKKKKARAEDGMDEEMDML</sequence>
<evidence type="ECO:0000256" key="2">
    <source>
        <dbReference type="ARBA" id="ARBA00011022"/>
    </source>
</evidence>
<feature type="non-terminal residue" evidence="5">
    <location>
        <position position="1"/>
    </location>
</feature>
<dbReference type="OMA" id="PELKMNC"/>
<organism evidence="5 6">
    <name type="scientific">Klebsormidium nitens</name>
    <name type="common">Green alga</name>
    <name type="synonym">Ulothrix nitens</name>
    <dbReference type="NCBI Taxonomy" id="105231"/>
    <lineage>
        <taxon>Eukaryota</taxon>
        <taxon>Viridiplantae</taxon>
        <taxon>Streptophyta</taxon>
        <taxon>Klebsormidiophyceae</taxon>
        <taxon>Klebsormidiales</taxon>
        <taxon>Klebsormidiaceae</taxon>
        <taxon>Klebsormidium</taxon>
    </lineage>
</organism>
<evidence type="ECO:0008006" key="7">
    <source>
        <dbReference type="Google" id="ProtNLM"/>
    </source>
</evidence>